<proteinExistence type="predicted"/>
<protein>
    <submittedName>
        <fullName evidence="2">Unnamed protein product</fullName>
    </submittedName>
</protein>
<dbReference type="EMBL" id="BSXW01000338">
    <property type="protein sequence ID" value="GMF19260.1"/>
    <property type="molecule type" value="Genomic_DNA"/>
</dbReference>
<reference evidence="2" key="1">
    <citation type="submission" date="2023-04" db="EMBL/GenBank/DDBJ databases">
        <title>Phytophthora lilii NBRC 32176.</title>
        <authorList>
            <person name="Ichikawa N."/>
            <person name="Sato H."/>
            <person name="Tonouchi N."/>
        </authorList>
    </citation>
    <scope>NUCLEOTIDE SEQUENCE</scope>
    <source>
        <strain evidence="2">NBRC 32176</strain>
    </source>
</reference>
<comment type="caution">
    <text evidence="2">The sequence shown here is derived from an EMBL/GenBank/DDBJ whole genome shotgun (WGS) entry which is preliminary data.</text>
</comment>
<organism evidence="2 3">
    <name type="scientific">Phytophthora lilii</name>
    <dbReference type="NCBI Taxonomy" id="2077276"/>
    <lineage>
        <taxon>Eukaryota</taxon>
        <taxon>Sar</taxon>
        <taxon>Stramenopiles</taxon>
        <taxon>Oomycota</taxon>
        <taxon>Peronosporomycetes</taxon>
        <taxon>Peronosporales</taxon>
        <taxon>Peronosporaceae</taxon>
        <taxon>Phytophthora</taxon>
    </lineage>
</organism>
<evidence type="ECO:0000313" key="3">
    <source>
        <dbReference type="Proteomes" id="UP001165083"/>
    </source>
</evidence>
<feature type="compositionally biased region" description="Low complexity" evidence="1">
    <location>
        <begin position="330"/>
        <end position="344"/>
    </location>
</feature>
<dbReference type="Proteomes" id="UP001165083">
    <property type="component" value="Unassembled WGS sequence"/>
</dbReference>
<feature type="region of interest" description="Disordered" evidence="1">
    <location>
        <begin position="313"/>
        <end position="351"/>
    </location>
</feature>
<evidence type="ECO:0000256" key="1">
    <source>
        <dbReference type="SAM" id="MobiDB-lite"/>
    </source>
</evidence>
<evidence type="ECO:0000313" key="2">
    <source>
        <dbReference type="EMBL" id="GMF19260.1"/>
    </source>
</evidence>
<keyword evidence="3" id="KW-1185">Reference proteome</keyword>
<accession>A0A9W6TTB4</accession>
<gene>
    <name evidence="2" type="ORF">Plil01_000733400</name>
</gene>
<sequence length="410" mass="45811">MSDKKTYGKWYIASLQLSHSDSCDAQRRLTTRQIAELPAFTAAVQENPKASVESLMALVLERHAVSLDKQIRLVYRARDLVRTGKVVARSNILPSQDSPLPPRQFIQRHIRIKKAPPEPQKTKNPDRMAWTDTLIESLLIERIVKHGKQFVEAPDQSQKRELWGTIHREFSAMHALKVTVTQLRAKFRYLQEQYLRVRAEEEEAAKDPDKLVVYPRCWDMLAEYFGDEGTQGSPSVDVEPDAVLPEAGISQAVSLPLQVENGFPVPAQSVTVQSAAMPSVPVQPSFAQSVPVYSAPMQVFPQTQATVARQEPMPVRSDMPQKRRKVNPPQAAVAQQDSHAAASANVPPSDVAEKLETIQNTQTEMAKTMDGMKQVVEQSNEAIRGLQQALSQSNQVNAALLDFLRRQPSL</sequence>
<dbReference type="AlphaFoldDB" id="A0A9W6TTB4"/>
<name>A0A9W6TTB4_9STRA</name>
<dbReference type="OrthoDB" id="70173at2759"/>